<reference evidence="1" key="1">
    <citation type="submission" date="2023-02" db="EMBL/GenBank/DDBJ databases">
        <title>Polaribacter ponticola sp. nov., isolated from seawater.</title>
        <authorList>
            <person name="Baek J.H."/>
            <person name="Kim J.M."/>
            <person name="Choi D.G."/>
            <person name="Jeon C.O."/>
        </authorList>
    </citation>
    <scope>NUCLEOTIDE SEQUENCE</scope>
    <source>
        <strain evidence="1">MSW5</strain>
    </source>
</reference>
<evidence type="ECO:0000313" key="2">
    <source>
        <dbReference type="Proteomes" id="UP001151478"/>
    </source>
</evidence>
<name>A0ABT5S560_9FLAO</name>
<evidence type="ECO:0000313" key="1">
    <source>
        <dbReference type="EMBL" id="MDD7913242.1"/>
    </source>
</evidence>
<sequence>MKSKLLFLFALFQIGIIASQNTIGLLKNSEKAFDGYTLFTPESNNSVLLVDNCGNLVHSWNFNGTPKLTCYLLENGNLLRTGSNGFEIRDWESNLVWEYNLLTNLEIRQHHDIEPLPNGNILCLVKESITEEEQVALGKNPNLLNGNLKSEKIIEIKPIGNNDMEVVWEWSFKDHLIQDYDSSISNFGDVVSHPELVDFNYTETDLNHSDWLHMNSIDYNAELDQILLSARTLGEIYIIDHSTTTIEASSHTGGAYGKGDDFLWRWGNPQVYRQGDESSQKLFKQHDAKWINEGYANENKITVFNNDSDGTNTFSQFILLHQI</sequence>
<dbReference type="RefSeq" id="WP_265724043.1">
    <property type="nucleotide sequence ID" value="NZ_JAOSLC020000002.1"/>
</dbReference>
<keyword evidence="2" id="KW-1185">Reference proteome</keyword>
<dbReference type="PANTHER" id="PTHR35340">
    <property type="entry name" value="PQQ ENZYME REPEAT PROTEIN-RELATED"/>
    <property type="match status" value="1"/>
</dbReference>
<dbReference type="Proteomes" id="UP001151478">
    <property type="component" value="Unassembled WGS sequence"/>
</dbReference>
<proteinExistence type="predicted"/>
<gene>
    <name evidence="1" type="ORF">N5A56_001810</name>
</gene>
<dbReference type="PANTHER" id="PTHR35340:SF5">
    <property type="entry name" value="ASST-DOMAIN-CONTAINING PROTEIN"/>
    <property type="match status" value="1"/>
</dbReference>
<dbReference type="Pfam" id="PF05935">
    <property type="entry name" value="Arylsulfotrans"/>
    <property type="match status" value="1"/>
</dbReference>
<comment type="caution">
    <text evidence="1">The sequence shown here is derived from an EMBL/GenBank/DDBJ whole genome shotgun (WGS) entry which is preliminary data.</text>
</comment>
<organism evidence="1 2">
    <name type="scientific">Polaribacter ponticola</name>
    <dbReference type="NCBI Taxonomy" id="2978475"/>
    <lineage>
        <taxon>Bacteria</taxon>
        <taxon>Pseudomonadati</taxon>
        <taxon>Bacteroidota</taxon>
        <taxon>Flavobacteriia</taxon>
        <taxon>Flavobacteriales</taxon>
        <taxon>Flavobacteriaceae</taxon>
    </lineage>
</organism>
<dbReference type="InterPro" id="IPR010262">
    <property type="entry name" value="Arylsulfotransferase_bact"/>
</dbReference>
<protein>
    <submittedName>
        <fullName evidence="1">Aryl-sulfate sulfotransferase</fullName>
    </submittedName>
</protein>
<accession>A0ABT5S560</accession>
<dbReference type="InterPro" id="IPR053143">
    <property type="entry name" value="Arylsulfate_ST"/>
</dbReference>
<dbReference type="EMBL" id="JAOSLC020000002">
    <property type="protein sequence ID" value="MDD7913242.1"/>
    <property type="molecule type" value="Genomic_DNA"/>
</dbReference>